<keyword evidence="3" id="KW-1185">Reference proteome</keyword>
<reference evidence="2 3" key="1">
    <citation type="submission" date="2022-09" db="EMBL/GenBank/DDBJ databases">
        <title>Genome sequencing of Flavivirga sp. MEBiC05379.</title>
        <authorList>
            <person name="Oh H.-M."/>
            <person name="Kwon K.K."/>
            <person name="Park M.J."/>
            <person name="Yang S.-H."/>
        </authorList>
    </citation>
    <scope>NUCLEOTIDE SEQUENCE [LARGE SCALE GENOMIC DNA]</scope>
    <source>
        <strain evidence="2 3">MEBiC05379</strain>
    </source>
</reference>
<comment type="caution">
    <text evidence="2">The sequence shown here is derived from an EMBL/GenBank/DDBJ whole genome shotgun (WGS) entry which is preliminary data.</text>
</comment>
<evidence type="ECO:0000259" key="1">
    <source>
        <dbReference type="Pfam" id="PF14130"/>
    </source>
</evidence>
<accession>A0ABU7XTV4</accession>
<dbReference type="RefSeq" id="WP_303306486.1">
    <property type="nucleotide sequence ID" value="NZ_JAODOP010000004.1"/>
</dbReference>
<protein>
    <submittedName>
        <fullName evidence="2">DUF4297 domain-containing protein</fullName>
    </submittedName>
</protein>
<organism evidence="2 3">
    <name type="scientific">Flavivirga spongiicola</name>
    <dbReference type="NCBI Taxonomy" id="421621"/>
    <lineage>
        <taxon>Bacteria</taxon>
        <taxon>Pseudomonadati</taxon>
        <taxon>Bacteroidota</taxon>
        <taxon>Flavobacteriia</taxon>
        <taxon>Flavobacteriales</taxon>
        <taxon>Flavobacteriaceae</taxon>
        <taxon>Flavivirga</taxon>
    </lineage>
</organism>
<name>A0ABU7XTV4_9FLAO</name>
<dbReference type="Pfam" id="PF14130">
    <property type="entry name" value="Cap4_nuclease"/>
    <property type="match status" value="1"/>
</dbReference>
<dbReference type="InterPro" id="IPR025382">
    <property type="entry name" value="Cap4-like_endonuclease_dom"/>
</dbReference>
<gene>
    <name evidence="2" type="ORF">N1F79_13520</name>
</gene>
<dbReference type="EMBL" id="JAODOP010000004">
    <property type="protein sequence ID" value="MEF3834152.1"/>
    <property type="molecule type" value="Genomic_DNA"/>
</dbReference>
<evidence type="ECO:0000313" key="2">
    <source>
        <dbReference type="EMBL" id="MEF3834152.1"/>
    </source>
</evidence>
<proteinExistence type="predicted"/>
<sequence length="410" mass="47077">MNKSPDKEIDFNDPGDETLKRYAYQVYYSILIALSILDSENDIEEVFCEQFEDVLAKESSGKFIGIQVKTRDLNLGPFKSIDNPVIKSLKRFVDLDKKFPNQFRKFVFATNTGMDSSTSHYNLKHLILLAELDSVDELTKARSKGKKIINQICKELSCDIEDVLNTLKKVEVHSKYANLENINLHIVDKLTKMSLTKGQNLGVLNSIANKLFGYHFKAAALQKDENLVENYLQQKPEIEIQTQQRIEGKRITKEKLNELISDELKNPVSLFLKDTTNLAQIPKTDSKVELKMDAGGISSENIGLMKDLKYSLETYLMELMYKEGTFDASKKYNQIRLLVNAESQEAFDDEYSDENNFGTSMLVNLRKRLKTSTKEDADGVLNFRYEHLMGMSSILTEDCKVWWSKKFDIE</sequence>
<evidence type="ECO:0000313" key="3">
    <source>
        <dbReference type="Proteomes" id="UP001337305"/>
    </source>
</evidence>
<dbReference type="Proteomes" id="UP001337305">
    <property type="component" value="Unassembled WGS sequence"/>
</dbReference>
<feature type="domain" description="CD-NTase associated protein 4-like DNA endonuclease" evidence="1">
    <location>
        <begin position="13"/>
        <end position="211"/>
    </location>
</feature>